<dbReference type="EMBL" id="CP072793">
    <property type="protein sequence ID" value="QTR54638.1"/>
    <property type="molecule type" value="Genomic_DNA"/>
</dbReference>
<sequence length="67" mass="7122">MSDVEYTKMMATAIGQSLVGAVITQSVVAEDYSSFGFEARMPTGEIKTVWVLSDPEGNGAGFLDVES</sequence>
<dbReference type="KEGG" id="tun:J9260_06000"/>
<dbReference type="Proteomes" id="UP000672009">
    <property type="component" value="Chromosome"/>
</dbReference>
<dbReference type="AlphaFoldDB" id="A0A975FBP6"/>
<accession>A0A975FBP6</accession>
<dbReference type="RefSeq" id="WP_210220114.1">
    <property type="nucleotide sequence ID" value="NZ_CP072793.1"/>
</dbReference>
<reference evidence="1" key="1">
    <citation type="submission" date="2021-04" db="EMBL/GenBank/DDBJ databases">
        <title>Genomics, taxonomy and metabolism of representatives of sulfur bacteria of the genus Thiothrix: Thiothrix fructosivorans QT, Thiothrix unzii A1T and three new species, Thiothrix subterranea sp. nov., Thiothrix litoralis sp. nov. and 'Candidatus Thiothrix anitrata' sp. nov.</title>
        <authorList>
            <person name="Ravin N.V."/>
            <person name="Smolyakov D."/>
            <person name="Rudenko T.S."/>
            <person name="Mardanov A.V."/>
            <person name="Beletsky A.V."/>
            <person name="Markov N.D."/>
            <person name="Fomenkov A.I."/>
            <person name="Roberts R.J."/>
            <person name="Karnachuk O.V."/>
            <person name="Novikov A."/>
            <person name="Grabovich M.Y."/>
        </authorList>
    </citation>
    <scope>NUCLEOTIDE SEQUENCE</scope>
    <source>
        <strain evidence="1">A1</strain>
    </source>
</reference>
<protein>
    <submittedName>
        <fullName evidence="1">Uncharacterized protein</fullName>
    </submittedName>
</protein>
<evidence type="ECO:0000313" key="1">
    <source>
        <dbReference type="EMBL" id="QTR54638.1"/>
    </source>
</evidence>
<keyword evidence="2" id="KW-1185">Reference proteome</keyword>
<name>A0A975FBP6_9GAMM</name>
<proteinExistence type="predicted"/>
<organism evidence="1 2">
    <name type="scientific">Thiothrix unzii</name>
    <dbReference type="NCBI Taxonomy" id="111769"/>
    <lineage>
        <taxon>Bacteria</taxon>
        <taxon>Pseudomonadati</taxon>
        <taxon>Pseudomonadota</taxon>
        <taxon>Gammaproteobacteria</taxon>
        <taxon>Thiotrichales</taxon>
        <taxon>Thiotrichaceae</taxon>
        <taxon>Thiothrix</taxon>
    </lineage>
</organism>
<evidence type="ECO:0000313" key="2">
    <source>
        <dbReference type="Proteomes" id="UP000672009"/>
    </source>
</evidence>
<gene>
    <name evidence="1" type="ORF">J9260_06000</name>
</gene>